<protein>
    <submittedName>
        <fullName evidence="1">Uncharacterized protein</fullName>
    </submittedName>
</protein>
<dbReference type="GeneID" id="70128767"/>
<dbReference type="AlphaFoldDB" id="A0A9P8ZZ20"/>
<evidence type="ECO:0000313" key="2">
    <source>
        <dbReference type="Proteomes" id="UP000758603"/>
    </source>
</evidence>
<name>A0A9P8ZZ20_9PEZI</name>
<comment type="caution">
    <text evidence="1">The sequence shown here is derived from an EMBL/GenBank/DDBJ whole genome shotgun (WGS) entry which is preliminary data.</text>
</comment>
<dbReference type="RefSeq" id="XP_045959878.1">
    <property type="nucleotide sequence ID" value="XM_046099875.1"/>
</dbReference>
<evidence type="ECO:0000313" key="1">
    <source>
        <dbReference type="EMBL" id="KAH6655613.1"/>
    </source>
</evidence>
<proteinExistence type="predicted"/>
<gene>
    <name evidence="1" type="ORF">BKA67DRAFT_534529</name>
</gene>
<keyword evidence="2" id="KW-1185">Reference proteome</keyword>
<organism evidence="1 2">
    <name type="scientific">Truncatella angustata</name>
    <dbReference type="NCBI Taxonomy" id="152316"/>
    <lineage>
        <taxon>Eukaryota</taxon>
        <taxon>Fungi</taxon>
        <taxon>Dikarya</taxon>
        <taxon>Ascomycota</taxon>
        <taxon>Pezizomycotina</taxon>
        <taxon>Sordariomycetes</taxon>
        <taxon>Xylariomycetidae</taxon>
        <taxon>Amphisphaeriales</taxon>
        <taxon>Sporocadaceae</taxon>
        <taxon>Truncatella</taxon>
    </lineage>
</organism>
<accession>A0A9P8ZZ20</accession>
<sequence length="134" mass="15153">MIRTFRAEVADNGSTAGQTDIRAHAIAVKKEKQGQRGEPKTCSRELRTTMRVDGPQTQTLENKTRSITKKLGACQKEKTQSEAELHQSRTEMQTKMDILQAQTTRVRHKTQGVAAFIFEANRELQTQLKSEPKL</sequence>
<dbReference type="Proteomes" id="UP000758603">
    <property type="component" value="Unassembled WGS sequence"/>
</dbReference>
<reference evidence="1" key="1">
    <citation type="journal article" date="2021" name="Nat. Commun.">
        <title>Genetic determinants of endophytism in the Arabidopsis root mycobiome.</title>
        <authorList>
            <person name="Mesny F."/>
            <person name="Miyauchi S."/>
            <person name="Thiergart T."/>
            <person name="Pickel B."/>
            <person name="Atanasova L."/>
            <person name="Karlsson M."/>
            <person name="Huettel B."/>
            <person name="Barry K.W."/>
            <person name="Haridas S."/>
            <person name="Chen C."/>
            <person name="Bauer D."/>
            <person name="Andreopoulos W."/>
            <person name="Pangilinan J."/>
            <person name="LaButti K."/>
            <person name="Riley R."/>
            <person name="Lipzen A."/>
            <person name="Clum A."/>
            <person name="Drula E."/>
            <person name="Henrissat B."/>
            <person name="Kohler A."/>
            <person name="Grigoriev I.V."/>
            <person name="Martin F.M."/>
            <person name="Hacquard S."/>
        </authorList>
    </citation>
    <scope>NUCLEOTIDE SEQUENCE</scope>
    <source>
        <strain evidence="1">MPI-SDFR-AT-0073</strain>
    </source>
</reference>
<dbReference type="EMBL" id="JAGPXC010000003">
    <property type="protein sequence ID" value="KAH6655613.1"/>
    <property type="molecule type" value="Genomic_DNA"/>
</dbReference>